<sequence>MTPVDAKLTDLVRRLDRASGRGAGDAAGDPGAFGSLLGALGRDSAAPDAEPADGATVQVPAPPAEEGAAVTTPADGSSGRDELGALMERAAGGRREREPAPEDTVPPAAGALPAVLLALAAPASAQPATPSPAPGQPDRPVAVPAGAPVPSEPVRITVLTRETHFAPVQYGLPEPARPVAAQAGAAAASTADVAAPPPTPVVPASPAMPGPASSAGAAPSASSADDRLAAAA</sequence>
<reference evidence="2 3" key="1">
    <citation type="submission" date="2019-01" db="EMBL/GenBank/DDBJ databases">
        <authorList>
            <person name="Chen W.-M."/>
        </authorList>
    </citation>
    <scope>NUCLEOTIDE SEQUENCE [LARGE SCALE GENOMIC DNA]</scope>
    <source>
        <strain evidence="2 3">TER-1</strain>
    </source>
</reference>
<feature type="compositionally biased region" description="Low complexity" evidence="1">
    <location>
        <begin position="138"/>
        <end position="149"/>
    </location>
</feature>
<evidence type="ECO:0000313" key="2">
    <source>
        <dbReference type="EMBL" id="RVU11947.1"/>
    </source>
</evidence>
<organism evidence="2 3">
    <name type="scientific">Methylobacterium oryzihabitans</name>
    <dbReference type="NCBI Taxonomy" id="2499852"/>
    <lineage>
        <taxon>Bacteria</taxon>
        <taxon>Pseudomonadati</taxon>
        <taxon>Pseudomonadota</taxon>
        <taxon>Alphaproteobacteria</taxon>
        <taxon>Hyphomicrobiales</taxon>
        <taxon>Methylobacteriaceae</taxon>
        <taxon>Methylobacterium</taxon>
    </lineage>
</organism>
<accession>A0A3S2W296</accession>
<comment type="caution">
    <text evidence="2">The sequence shown here is derived from an EMBL/GenBank/DDBJ whole genome shotgun (WGS) entry which is preliminary data.</text>
</comment>
<feature type="compositionally biased region" description="Basic and acidic residues" evidence="1">
    <location>
        <begin position="91"/>
        <end position="100"/>
    </location>
</feature>
<feature type="region of interest" description="Disordered" evidence="1">
    <location>
        <begin position="19"/>
        <end position="111"/>
    </location>
</feature>
<feature type="compositionally biased region" description="Pro residues" evidence="1">
    <location>
        <begin position="195"/>
        <end position="209"/>
    </location>
</feature>
<feature type="non-terminal residue" evidence="2">
    <location>
        <position position="232"/>
    </location>
</feature>
<evidence type="ECO:0000313" key="3">
    <source>
        <dbReference type="Proteomes" id="UP000286997"/>
    </source>
</evidence>
<feature type="region of interest" description="Disordered" evidence="1">
    <location>
        <begin position="178"/>
        <end position="232"/>
    </location>
</feature>
<protein>
    <submittedName>
        <fullName evidence="2">Uncharacterized protein</fullName>
    </submittedName>
</protein>
<dbReference type="EMBL" id="SACP01000068">
    <property type="protein sequence ID" value="RVU11947.1"/>
    <property type="molecule type" value="Genomic_DNA"/>
</dbReference>
<proteinExistence type="predicted"/>
<dbReference type="AlphaFoldDB" id="A0A3S2W296"/>
<name>A0A3S2W296_9HYPH</name>
<feature type="region of interest" description="Disordered" evidence="1">
    <location>
        <begin position="123"/>
        <end position="149"/>
    </location>
</feature>
<dbReference type="Proteomes" id="UP000286997">
    <property type="component" value="Unassembled WGS sequence"/>
</dbReference>
<keyword evidence="3" id="KW-1185">Reference proteome</keyword>
<evidence type="ECO:0000256" key="1">
    <source>
        <dbReference type="SAM" id="MobiDB-lite"/>
    </source>
</evidence>
<feature type="compositionally biased region" description="Low complexity" evidence="1">
    <location>
        <begin position="178"/>
        <end position="194"/>
    </location>
</feature>
<feature type="compositionally biased region" description="Low complexity" evidence="1">
    <location>
        <begin position="64"/>
        <end position="74"/>
    </location>
</feature>
<feature type="compositionally biased region" description="Low complexity" evidence="1">
    <location>
        <begin position="210"/>
        <end position="223"/>
    </location>
</feature>
<gene>
    <name evidence="2" type="ORF">EOE48_28345</name>
</gene>